<dbReference type="Proteomes" id="UP000677413">
    <property type="component" value="Unassembled WGS sequence"/>
</dbReference>
<dbReference type="AlphaFoldDB" id="A0A941B4V3"/>
<comment type="caution">
    <text evidence="2">The sequence shown here is derived from an EMBL/GenBank/DDBJ whole genome shotgun (WGS) entry which is preliminary data.</text>
</comment>
<organism evidence="2 3">
    <name type="scientific">Streptomyces liliiviolaceus</name>
    <dbReference type="NCBI Taxonomy" id="2823109"/>
    <lineage>
        <taxon>Bacteria</taxon>
        <taxon>Bacillati</taxon>
        <taxon>Actinomycetota</taxon>
        <taxon>Actinomycetes</taxon>
        <taxon>Kitasatosporales</taxon>
        <taxon>Streptomycetaceae</taxon>
        <taxon>Streptomyces</taxon>
    </lineage>
</organism>
<evidence type="ECO:0000256" key="1">
    <source>
        <dbReference type="SAM" id="MobiDB-lite"/>
    </source>
</evidence>
<reference evidence="2 3" key="1">
    <citation type="submission" date="2021-04" db="EMBL/GenBank/DDBJ databases">
        <authorList>
            <person name="Tang X."/>
            <person name="Zhou X."/>
            <person name="Chen X."/>
            <person name="Cernava T."/>
            <person name="Zhang C."/>
        </authorList>
    </citation>
    <scope>NUCLEOTIDE SEQUENCE [LARGE SCALE GENOMIC DNA]</scope>
    <source>
        <strain evidence="2 3">BH-SS-21</strain>
    </source>
</reference>
<keyword evidence="3" id="KW-1185">Reference proteome</keyword>
<gene>
    <name evidence="2" type="ORF">J8N05_21620</name>
</gene>
<feature type="compositionally biased region" description="Basic and acidic residues" evidence="1">
    <location>
        <begin position="148"/>
        <end position="159"/>
    </location>
</feature>
<accession>A0A941B4V3</accession>
<protein>
    <submittedName>
        <fullName evidence="2">Uncharacterized protein</fullName>
    </submittedName>
</protein>
<sequence length="182" mass="19301">MARDGSARARVRQLLVTSGPVRDPSGYTSAVLKEAVGYRGSAVAFIQLIAAMERDGEIVREIRGKRTYGIAASEETAESFRAQSEAVEAATSQDASPVAGLEIDYDALAAAILRQLWSAAKSPEARQGVKAGSEQGGPEQAGQVQSDPQRDEYTRRLEAARSQLDELLGPALRDLPASASKG</sequence>
<feature type="region of interest" description="Disordered" evidence="1">
    <location>
        <begin position="124"/>
        <end position="161"/>
    </location>
</feature>
<name>A0A941B4V3_9ACTN</name>
<dbReference type="RefSeq" id="WP_210885048.1">
    <property type="nucleotide sequence ID" value="NZ_JAGPYQ010000001.1"/>
</dbReference>
<evidence type="ECO:0000313" key="3">
    <source>
        <dbReference type="Proteomes" id="UP000677413"/>
    </source>
</evidence>
<evidence type="ECO:0000313" key="2">
    <source>
        <dbReference type="EMBL" id="MBQ0850765.1"/>
    </source>
</evidence>
<proteinExistence type="predicted"/>
<dbReference type="EMBL" id="JAGPYQ010000001">
    <property type="protein sequence ID" value="MBQ0850765.1"/>
    <property type="molecule type" value="Genomic_DNA"/>
</dbReference>